<sequence>MHTPTQEAMGHISEEPSSNTAFQTTYMYTTSSSSIGDAYRTAQCKRAATQSTIPRATNLDEPSGNKRAQSILGIRRPFSENHKSDKSRRCPGRLQDISLAGLERHPANGLPARPGVDIASIVRQYASGLPPRAQAHVRTHTPPIPPSQTSPGFIPSRWRFVRPIARTDPSTAPVCTNTVAIG</sequence>
<dbReference type="Proteomes" id="UP000179179">
    <property type="component" value="Unassembled WGS sequence"/>
</dbReference>
<evidence type="ECO:0000313" key="2">
    <source>
        <dbReference type="Proteomes" id="UP000179179"/>
    </source>
</evidence>
<gene>
    <name evidence="1" type="ORF">ABOM_011330</name>
</gene>
<dbReference type="RefSeq" id="XP_022383629.1">
    <property type="nucleotide sequence ID" value="XM_022538458.1"/>
</dbReference>
<accession>A0A1F7ZKE6</accession>
<dbReference type="GeneID" id="34454720"/>
<comment type="caution">
    <text evidence="1">The sequence shown here is derived from an EMBL/GenBank/DDBJ whole genome shotgun (WGS) entry which is preliminary data.</text>
</comment>
<proteinExistence type="predicted"/>
<dbReference type="EMBL" id="LYCR01000170">
    <property type="protein sequence ID" value="OGM39912.1"/>
    <property type="molecule type" value="Genomic_DNA"/>
</dbReference>
<keyword evidence="2" id="KW-1185">Reference proteome</keyword>
<protein>
    <submittedName>
        <fullName evidence="1">Uncharacterized protein</fullName>
    </submittedName>
</protein>
<organism evidence="1 2">
    <name type="scientific">Aspergillus bombycis</name>
    <dbReference type="NCBI Taxonomy" id="109264"/>
    <lineage>
        <taxon>Eukaryota</taxon>
        <taxon>Fungi</taxon>
        <taxon>Dikarya</taxon>
        <taxon>Ascomycota</taxon>
        <taxon>Pezizomycotina</taxon>
        <taxon>Eurotiomycetes</taxon>
        <taxon>Eurotiomycetidae</taxon>
        <taxon>Eurotiales</taxon>
        <taxon>Aspergillaceae</taxon>
        <taxon>Aspergillus</taxon>
    </lineage>
</organism>
<name>A0A1F7ZKE6_9EURO</name>
<reference evidence="1 2" key="1">
    <citation type="journal article" date="2016" name="Genome Biol. Evol.">
        <title>Draft genome sequence of an aflatoxigenic Aspergillus species, A. bombycis.</title>
        <authorList>
            <person name="Moore G.G."/>
            <person name="Mack B.M."/>
            <person name="Beltz S.B."/>
            <person name="Gilbert M.K."/>
        </authorList>
    </citation>
    <scope>NUCLEOTIDE SEQUENCE [LARGE SCALE GENOMIC DNA]</scope>
    <source>
        <strain evidence="2">NRRL 26010</strain>
    </source>
</reference>
<dbReference type="AlphaFoldDB" id="A0A1F7ZKE6"/>
<evidence type="ECO:0000313" key="1">
    <source>
        <dbReference type="EMBL" id="OGM39912.1"/>
    </source>
</evidence>